<dbReference type="GO" id="GO:0005737">
    <property type="term" value="C:cytoplasm"/>
    <property type="evidence" value="ECO:0007669"/>
    <property type="project" value="UniProtKB-SubCell"/>
</dbReference>
<reference evidence="7 8" key="1">
    <citation type="journal article" date="2018" name="Nat. Ecol. Evol.">
        <title>Pezizomycetes genomes reveal the molecular basis of ectomycorrhizal truffle lifestyle.</title>
        <authorList>
            <person name="Murat C."/>
            <person name="Payen T."/>
            <person name="Noel B."/>
            <person name="Kuo A."/>
            <person name="Morin E."/>
            <person name="Chen J."/>
            <person name="Kohler A."/>
            <person name="Krizsan K."/>
            <person name="Balestrini R."/>
            <person name="Da Silva C."/>
            <person name="Montanini B."/>
            <person name="Hainaut M."/>
            <person name="Levati E."/>
            <person name="Barry K.W."/>
            <person name="Belfiori B."/>
            <person name="Cichocki N."/>
            <person name="Clum A."/>
            <person name="Dockter R.B."/>
            <person name="Fauchery L."/>
            <person name="Guy J."/>
            <person name="Iotti M."/>
            <person name="Le Tacon F."/>
            <person name="Lindquist E.A."/>
            <person name="Lipzen A."/>
            <person name="Malagnac F."/>
            <person name="Mello A."/>
            <person name="Molinier V."/>
            <person name="Miyauchi S."/>
            <person name="Poulain J."/>
            <person name="Riccioni C."/>
            <person name="Rubini A."/>
            <person name="Sitrit Y."/>
            <person name="Splivallo R."/>
            <person name="Traeger S."/>
            <person name="Wang M."/>
            <person name="Zifcakova L."/>
            <person name="Wipf D."/>
            <person name="Zambonelli A."/>
            <person name="Paolocci F."/>
            <person name="Nowrousian M."/>
            <person name="Ottonello S."/>
            <person name="Baldrian P."/>
            <person name="Spatafora J.W."/>
            <person name="Henrissat B."/>
            <person name="Nagy L.G."/>
            <person name="Aury J.M."/>
            <person name="Wincker P."/>
            <person name="Grigoriev I.V."/>
            <person name="Bonfante P."/>
            <person name="Martin F.M."/>
        </authorList>
    </citation>
    <scope>NUCLEOTIDE SEQUENCE [LARGE SCALE GENOMIC DNA]</scope>
    <source>
        <strain evidence="7 8">ATCC MYA-4762</strain>
    </source>
</reference>
<dbReference type="PANTHER" id="PTHR22842:SF3">
    <property type="entry name" value="WD REPEAT DOMAIN-CONTAINING PROTEIN 83"/>
    <property type="match status" value="1"/>
</dbReference>
<dbReference type="Proteomes" id="UP000267821">
    <property type="component" value="Unassembled WGS sequence"/>
</dbReference>
<organism evidence="7 8">
    <name type="scientific">Terfezia boudieri ATCC MYA-4762</name>
    <dbReference type="NCBI Taxonomy" id="1051890"/>
    <lineage>
        <taxon>Eukaryota</taxon>
        <taxon>Fungi</taxon>
        <taxon>Dikarya</taxon>
        <taxon>Ascomycota</taxon>
        <taxon>Pezizomycotina</taxon>
        <taxon>Pezizomycetes</taxon>
        <taxon>Pezizales</taxon>
        <taxon>Pezizaceae</taxon>
        <taxon>Terfezia</taxon>
    </lineage>
</organism>
<dbReference type="Pfam" id="PF00400">
    <property type="entry name" value="WD40"/>
    <property type="match status" value="3"/>
</dbReference>
<dbReference type="AlphaFoldDB" id="A0A3N4LVY2"/>
<dbReference type="CDD" id="cd00200">
    <property type="entry name" value="WD40"/>
    <property type="match status" value="1"/>
</dbReference>
<dbReference type="InterPro" id="IPR015943">
    <property type="entry name" value="WD40/YVTN_repeat-like_dom_sf"/>
</dbReference>
<evidence type="ECO:0000256" key="1">
    <source>
        <dbReference type="ARBA" id="ARBA00004496"/>
    </source>
</evidence>
<evidence type="ECO:0000256" key="2">
    <source>
        <dbReference type="ARBA" id="ARBA00022490"/>
    </source>
</evidence>
<feature type="repeat" description="WD" evidence="6">
    <location>
        <begin position="11"/>
        <end position="52"/>
    </location>
</feature>
<gene>
    <name evidence="7" type="ORF">L211DRAFT_855923</name>
</gene>
<dbReference type="InterPro" id="IPR019775">
    <property type="entry name" value="WD40_repeat_CS"/>
</dbReference>
<dbReference type="OrthoDB" id="1068471at2759"/>
<comment type="similarity">
    <text evidence="5">Belongs to the WD repeat MORG1 family.</text>
</comment>
<protein>
    <submittedName>
        <fullName evidence="7">WD40 repeat-like protein</fullName>
    </submittedName>
</protein>
<dbReference type="PANTHER" id="PTHR22842">
    <property type="entry name" value="WD40 REPEAT PROTEIN"/>
    <property type="match status" value="1"/>
</dbReference>
<dbReference type="InterPro" id="IPR051980">
    <property type="entry name" value="WD_repeat_MORG1"/>
</dbReference>
<dbReference type="GO" id="GO:0071013">
    <property type="term" value="C:catalytic step 2 spliceosome"/>
    <property type="evidence" value="ECO:0007669"/>
    <property type="project" value="TreeGrafter"/>
</dbReference>
<dbReference type="PROSITE" id="PS00678">
    <property type="entry name" value="WD_REPEATS_1"/>
    <property type="match status" value="2"/>
</dbReference>
<dbReference type="InterPro" id="IPR036322">
    <property type="entry name" value="WD40_repeat_dom_sf"/>
</dbReference>
<evidence type="ECO:0000256" key="5">
    <source>
        <dbReference type="ARBA" id="ARBA00038145"/>
    </source>
</evidence>
<name>A0A3N4LVY2_9PEZI</name>
<evidence type="ECO:0000256" key="3">
    <source>
        <dbReference type="ARBA" id="ARBA00022574"/>
    </source>
</evidence>
<accession>A0A3N4LVY2</accession>
<dbReference type="GO" id="GO:0000398">
    <property type="term" value="P:mRNA splicing, via spliceosome"/>
    <property type="evidence" value="ECO:0007669"/>
    <property type="project" value="TreeGrafter"/>
</dbReference>
<feature type="repeat" description="WD" evidence="6">
    <location>
        <begin position="96"/>
        <end position="131"/>
    </location>
</feature>
<keyword evidence="8" id="KW-1185">Reference proteome</keyword>
<dbReference type="PROSITE" id="PS50294">
    <property type="entry name" value="WD_REPEATS_REGION"/>
    <property type="match status" value="2"/>
</dbReference>
<evidence type="ECO:0000256" key="4">
    <source>
        <dbReference type="ARBA" id="ARBA00022737"/>
    </source>
</evidence>
<feature type="repeat" description="WD" evidence="6">
    <location>
        <begin position="54"/>
        <end position="95"/>
    </location>
</feature>
<comment type="subcellular location">
    <subcellularLocation>
        <location evidence="1">Cytoplasm</location>
    </subcellularLocation>
</comment>
<dbReference type="EMBL" id="ML121532">
    <property type="protein sequence ID" value="RPB26950.1"/>
    <property type="molecule type" value="Genomic_DNA"/>
</dbReference>
<dbReference type="InParanoid" id="A0A3N4LVY2"/>
<keyword evidence="3 6" id="KW-0853">WD repeat</keyword>
<dbReference type="STRING" id="1051890.A0A3N4LVY2"/>
<keyword evidence="2" id="KW-0963">Cytoplasm</keyword>
<proteinExistence type="inferred from homology"/>
<dbReference type="InterPro" id="IPR001680">
    <property type="entry name" value="WD40_rpt"/>
</dbReference>
<keyword evidence="4" id="KW-0677">Repeat</keyword>
<sequence>MVFPTNKTATLTGHNGACHCVTYSNGGQYVLTGGSDRKIHLYNPNTSTLIQKYEKGHGYEVLDIAVTHDNEKLGTVGGDRLALLWDVATAKTIRRFEGHGARINTVGFNADASVMVTGSFDATVRFWDLKSSGWKPIMICEEAKDSVMGLKVGGWEVYTGSVDGHLRTYDLRMGTLVTDLVGYPITSLSLTTDSNGILVSTLDSHIRLFDKSTGSCLQTYTGGHVNKDYRIRSCIGGPGEAWVLTGSEDGKIVAYDLLEGREVASLKGQHGGKVVSAVGFHPRGKQWVSVGVDGE</sequence>
<dbReference type="SMART" id="SM00320">
    <property type="entry name" value="WD40"/>
    <property type="match status" value="7"/>
</dbReference>
<evidence type="ECO:0000256" key="6">
    <source>
        <dbReference type="PROSITE-ProRule" id="PRU00221"/>
    </source>
</evidence>
<evidence type="ECO:0000313" key="7">
    <source>
        <dbReference type="EMBL" id="RPB26950.1"/>
    </source>
</evidence>
<dbReference type="PROSITE" id="PS50082">
    <property type="entry name" value="WD_REPEATS_2"/>
    <property type="match status" value="3"/>
</dbReference>
<dbReference type="SUPFAM" id="SSF50978">
    <property type="entry name" value="WD40 repeat-like"/>
    <property type="match status" value="1"/>
</dbReference>
<evidence type="ECO:0000313" key="8">
    <source>
        <dbReference type="Proteomes" id="UP000267821"/>
    </source>
</evidence>
<dbReference type="Gene3D" id="2.130.10.10">
    <property type="entry name" value="YVTN repeat-like/Quinoprotein amine dehydrogenase"/>
    <property type="match status" value="1"/>
</dbReference>